<dbReference type="PIRSF" id="PIRSF005052">
    <property type="entry name" value="P-loopkin"/>
    <property type="match status" value="1"/>
</dbReference>
<keyword evidence="3 4" id="KW-0342">GTP-binding</keyword>
<dbReference type="EMBL" id="BAAAPU010000006">
    <property type="protein sequence ID" value="GAA1975867.1"/>
    <property type="molecule type" value="Genomic_DNA"/>
</dbReference>
<accession>A0ABN2RW24</accession>
<evidence type="ECO:0000259" key="5">
    <source>
        <dbReference type="Pfam" id="PF03668"/>
    </source>
</evidence>
<dbReference type="RefSeq" id="WP_344060067.1">
    <property type="nucleotide sequence ID" value="NZ_BAAAPU010000006.1"/>
</dbReference>
<dbReference type="Gene3D" id="3.40.50.300">
    <property type="entry name" value="P-loop containing nucleotide triphosphate hydrolases"/>
    <property type="match status" value="1"/>
</dbReference>
<sequence length="305" mass="33740">MTADTRPLPQTSLAEAPIIIVTGMSGAGRSTTANVLEDLGWLVVDNLPPQLLTHLAELRDEARALHPEAHLQQLAVVVDVRSRGWFAQLDGAIKAARERGERPSLVFLDATDEALVRRFESVRRPHPLQGEGRLLDGIQRERRMLLDLRSSADVVIDSSGLNVHQLSAKLSSLFAGDRKVQLRIAVMSFGFKYGLPLDADVVFDMRFLPNPYWVPELRPLTGRDTPVSEFVMKQEGAEDFLERAGSLLDTMIDGYVREGRRYVTVAVGCTGGKHRSVAVAEALSARLGGRDRVDTFVVHRDLGRE</sequence>
<feature type="binding site" evidence="4">
    <location>
        <begin position="79"/>
        <end position="82"/>
    </location>
    <ligand>
        <name>GTP</name>
        <dbReference type="ChEBI" id="CHEBI:37565"/>
    </ligand>
</feature>
<dbReference type="Proteomes" id="UP001500013">
    <property type="component" value="Unassembled WGS sequence"/>
</dbReference>
<keyword evidence="2 4" id="KW-0067">ATP-binding</keyword>
<comment type="caution">
    <text evidence="7">The sequence shown here is derived from an EMBL/GenBank/DDBJ whole genome shotgun (WGS) entry which is preliminary data.</text>
</comment>
<proteinExistence type="inferred from homology"/>
<protein>
    <submittedName>
        <fullName evidence="7">RNase adapter RapZ</fullName>
    </submittedName>
</protein>
<dbReference type="PANTHER" id="PTHR30448">
    <property type="entry name" value="RNASE ADAPTER PROTEIN RAPZ"/>
    <property type="match status" value="1"/>
</dbReference>
<dbReference type="InterPro" id="IPR005337">
    <property type="entry name" value="RapZ-like"/>
</dbReference>
<evidence type="ECO:0000256" key="4">
    <source>
        <dbReference type="HAMAP-Rule" id="MF_00636"/>
    </source>
</evidence>
<keyword evidence="1 4" id="KW-0547">Nucleotide-binding</keyword>
<evidence type="ECO:0000256" key="3">
    <source>
        <dbReference type="ARBA" id="ARBA00023134"/>
    </source>
</evidence>
<evidence type="ECO:0000313" key="7">
    <source>
        <dbReference type="EMBL" id="GAA1975867.1"/>
    </source>
</evidence>
<feature type="binding site" evidence="4">
    <location>
        <begin position="23"/>
        <end position="30"/>
    </location>
    <ligand>
        <name>ATP</name>
        <dbReference type="ChEBI" id="CHEBI:30616"/>
    </ligand>
</feature>
<evidence type="ECO:0000259" key="6">
    <source>
        <dbReference type="Pfam" id="PF22740"/>
    </source>
</evidence>
<feature type="domain" description="RapZ-like N-terminal" evidence="5">
    <location>
        <begin position="18"/>
        <end position="178"/>
    </location>
</feature>
<keyword evidence="8" id="KW-1185">Reference proteome</keyword>
<dbReference type="HAMAP" id="MF_00636">
    <property type="entry name" value="RapZ_like"/>
    <property type="match status" value="1"/>
</dbReference>
<gene>
    <name evidence="7" type="primary">rapZ</name>
    <name evidence="7" type="ORF">GCM10009817_15080</name>
</gene>
<dbReference type="PANTHER" id="PTHR30448:SF0">
    <property type="entry name" value="RNASE ADAPTER PROTEIN RAPZ"/>
    <property type="match status" value="1"/>
</dbReference>
<evidence type="ECO:0000313" key="8">
    <source>
        <dbReference type="Proteomes" id="UP001500013"/>
    </source>
</evidence>
<dbReference type="SUPFAM" id="SSF52540">
    <property type="entry name" value="P-loop containing nucleoside triphosphate hydrolases"/>
    <property type="match status" value="1"/>
</dbReference>
<dbReference type="InterPro" id="IPR053931">
    <property type="entry name" value="RapZ_C"/>
</dbReference>
<feature type="domain" description="RapZ C-terminal" evidence="6">
    <location>
        <begin position="183"/>
        <end position="302"/>
    </location>
</feature>
<organism evidence="7 8">
    <name type="scientific">Terrabacter lapilli</name>
    <dbReference type="NCBI Taxonomy" id="436231"/>
    <lineage>
        <taxon>Bacteria</taxon>
        <taxon>Bacillati</taxon>
        <taxon>Actinomycetota</taxon>
        <taxon>Actinomycetes</taxon>
        <taxon>Micrococcales</taxon>
        <taxon>Intrasporangiaceae</taxon>
        <taxon>Terrabacter</taxon>
    </lineage>
</organism>
<dbReference type="Pfam" id="PF03668">
    <property type="entry name" value="RapZ-like_N"/>
    <property type="match status" value="1"/>
</dbReference>
<dbReference type="NCBIfam" id="NF003828">
    <property type="entry name" value="PRK05416.1"/>
    <property type="match status" value="1"/>
</dbReference>
<evidence type="ECO:0000256" key="2">
    <source>
        <dbReference type="ARBA" id="ARBA00022840"/>
    </source>
</evidence>
<dbReference type="InterPro" id="IPR027417">
    <property type="entry name" value="P-loop_NTPase"/>
</dbReference>
<dbReference type="InterPro" id="IPR053930">
    <property type="entry name" value="RapZ-like_N"/>
</dbReference>
<reference evidence="7 8" key="1">
    <citation type="journal article" date="2019" name="Int. J. Syst. Evol. Microbiol.">
        <title>The Global Catalogue of Microorganisms (GCM) 10K type strain sequencing project: providing services to taxonomists for standard genome sequencing and annotation.</title>
        <authorList>
            <consortium name="The Broad Institute Genomics Platform"/>
            <consortium name="The Broad Institute Genome Sequencing Center for Infectious Disease"/>
            <person name="Wu L."/>
            <person name="Ma J."/>
        </authorList>
    </citation>
    <scope>NUCLEOTIDE SEQUENCE [LARGE SCALE GENOMIC DNA]</scope>
    <source>
        <strain evidence="7 8">JCM 15628</strain>
    </source>
</reference>
<name>A0ABN2RW24_9MICO</name>
<dbReference type="Pfam" id="PF22740">
    <property type="entry name" value="PapZ_C"/>
    <property type="match status" value="1"/>
</dbReference>
<evidence type="ECO:0000256" key="1">
    <source>
        <dbReference type="ARBA" id="ARBA00022741"/>
    </source>
</evidence>